<dbReference type="SMR" id="A0A2J8IRZ1"/>
<sequence length="38" mass="4113">VLNEVVIDRGPSSYLSNVDVYLDGHLITTVQGDDHAVT</sequence>
<dbReference type="GO" id="GO:0003951">
    <property type="term" value="F:NAD+ kinase activity"/>
    <property type="evidence" value="ECO:0007669"/>
    <property type="project" value="InterPro"/>
</dbReference>
<dbReference type="Gene3D" id="2.60.200.30">
    <property type="entry name" value="Probable inorganic polyphosphate/atp-NAD kinase, domain 2"/>
    <property type="match status" value="1"/>
</dbReference>
<dbReference type="PANTHER" id="PTHR20275">
    <property type="entry name" value="NAD KINASE"/>
    <property type="match status" value="1"/>
</dbReference>
<proteinExistence type="predicted"/>
<dbReference type="Proteomes" id="UP000236370">
    <property type="component" value="Unassembled WGS sequence"/>
</dbReference>
<name>A0A2J8IRZ1_PANTR</name>
<feature type="non-terminal residue" evidence="1">
    <location>
        <position position="1"/>
    </location>
</feature>
<organism evidence="1 2">
    <name type="scientific">Pan troglodytes</name>
    <name type="common">Chimpanzee</name>
    <dbReference type="NCBI Taxonomy" id="9598"/>
    <lineage>
        <taxon>Eukaryota</taxon>
        <taxon>Metazoa</taxon>
        <taxon>Chordata</taxon>
        <taxon>Craniata</taxon>
        <taxon>Vertebrata</taxon>
        <taxon>Euteleostomi</taxon>
        <taxon>Mammalia</taxon>
        <taxon>Eutheria</taxon>
        <taxon>Euarchontoglires</taxon>
        <taxon>Primates</taxon>
        <taxon>Haplorrhini</taxon>
        <taxon>Catarrhini</taxon>
        <taxon>Hominidae</taxon>
        <taxon>Pan</taxon>
    </lineage>
</organism>
<dbReference type="AlphaFoldDB" id="A0A2J8IRZ1"/>
<dbReference type="InterPro" id="IPR017437">
    <property type="entry name" value="ATP-NAD_kinase_PpnK-typ_C"/>
</dbReference>
<evidence type="ECO:0000313" key="2">
    <source>
        <dbReference type="Proteomes" id="UP000236370"/>
    </source>
</evidence>
<gene>
    <name evidence="1" type="ORF">CK820_G0053746</name>
</gene>
<evidence type="ECO:0000313" key="1">
    <source>
        <dbReference type="EMBL" id="PNI13300.1"/>
    </source>
</evidence>
<dbReference type="SUPFAM" id="SSF111331">
    <property type="entry name" value="NAD kinase/diacylglycerol kinase-like"/>
    <property type="match status" value="1"/>
</dbReference>
<accession>A0A2J8IRZ1</accession>
<protein>
    <submittedName>
        <fullName evidence="1">NADK isoform 5</fullName>
    </submittedName>
</protein>
<dbReference type="PANTHER" id="PTHR20275:SF0">
    <property type="entry name" value="NAD KINASE"/>
    <property type="match status" value="1"/>
</dbReference>
<dbReference type="EMBL" id="NBAG03000613">
    <property type="protein sequence ID" value="PNI13300.1"/>
    <property type="molecule type" value="Genomic_DNA"/>
</dbReference>
<dbReference type="GO" id="GO:0019674">
    <property type="term" value="P:NAD+ metabolic process"/>
    <property type="evidence" value="ECO:0007669"/>
    <property type="project" value="InterPro"/>
</dbReference>
<reference evidence="1 2" key="1">
    <citation type="submission" date="2017-12" db="EMBL/GenBank/DDBJ databases">
        <title>High-resolution comparative analysis of great ape genomes.</title>
        <authorList>
            <person name="Pollen A."/>
            <person name="Hastie A."/>
            <person name="Hormozdiari F."/>
            <person name="Dougherty M."/>
            <person name="Liu R."/>
            <person name="Chaisson M."/>
            <person name="Hoppe E."/>
            <person name="Hill C."/>
            <person name="Pang A."/>
            <person name="Hillier L."/>
            <person name="Baker C."/>
            <person name="Armstrong J."/>
            <person name="Shendure J."/>
            <person name="Paten B."/>
            <person name="Wilson R."/>
            <person name="Chao H."/>
            <person name="Schneider V."/>
            <person name="Ventura M."/>
            <person name="Kronenberg Z."/>
            <person name="Murali S."/>
            <person name="Gordon D."/>
            <person name="Cantsilieris S."/>
            <person name="Munson K."/>
            <person name="Nelson B."/>
            <person name="Raja A."/>
            <person name="Underwood J."/>
            <person name="Diekhans M."/>
            <person name="Fiddes I."/>
            <person name="Haussler D."/>
            <person name="Eichler E."/>
        </authorList>
    </citation>
    <scope>NUCLEOTIDE SEQUENCE [LARGE SCALE GENOMIC DNA]</scope>
    <source>
        <strain evidence="1">Yerkes chimp pedigree #C0471</strain>
    </source>
</reference>
<comment type="caution">
    <text evidence="1">The sequence shown here is derived from an EMBL/GenBank/DDBJ whole genome shotgun (WGS) entry which is preliminary data.</text>
</comment>
<dbReference type="InterPro" id="IPR016064">
    <property type="entry name" value="NAD/diacylglycerol_kinase_sf"/>
</dbReference>